<organism evidence="2 3">
    <name type="scientific">Nicotiana attenuata</name>
    <name type="common">Coyote tobacco</name>
    <dbReference type="NCBI Taxonomy" id="49451"/>
    <lineage>
        <taxon>Eukaryota</taxon>
        <taxon>Viridiplantae</taxon>
        <taxon>Streptophyta</taxon>
        <taxon>Embryophyta</taxon>
        <taxon>Tracheophyta</taxon>
        <taxon>Spermatophyta</taxon>
        <taxon>Magnoliopsida</taxon>
        <taxon>eudicotyledons</taxon>
        <taxon>Gunneridae</taxon>
        <taxon>Pentapetalae</taxon>
        <taxon>asterids</taxon>
        <taxon>lamiids</taxon>
        <taxon>Solanales</taxon>
        <taxon>Solanaceae</taxon>
        <taxon>Nicotianoideae</taxon>
        <taxon>Nicotianeae</taxon>
        <taxon>Nicotiana</taxon>
    </lineage>
</organism>
<dbReference type="PROSITE" id="PS50181">
    <property type="entry name" value="FBOX"/>
    <property type="match status" value="1"/>
</dbReference>
<sequence length="353" mass="40181">MAMSNAEKLPQEIIFNILTRLSAKCISQFRCVSKQWCSLLSGSQFIKCHLKFYTQKKEEKLFFSPIHPQPHNGTTDAISRKLNFPQISDYWTGVVGSCNGLVLMINWEEVKYLINPRKVKYMDKYHRIPVFDLALRGCCYISVYSLGYDFAIDDYKVVAISRYQGPSYSTFVDVYSVRTGMWSRLESLPHAISISDNGALVNGDLYWLAMKSSGDSSIIVAFDLSAEKFSEVSAPASIDKDDVELYNLTVVRGCFYMFTRHENDEVDVWMMREYRVEESRTKFRFTVPNSVSAPLCFMSDDDVVLVVGLNKLIVYNVKENQGRDVIVDGVTTLHGLITFIESLVSPTFDTGTE</sequence>
<dbReference type="InterPro" id="IPR017451">
    <property type="entry name" value="F-box-assoc_interact_dom"/>
</dbReference>
<dbReference type="STRING" id="49451.A0A314KIE6"/>
<keyword evidence="3" id="KW-1185">Reference proteome</keyword>
<protein>
    <submittedName>
        <fullName evidence="2">F-boxkelch-repeat protein</fullName>
    </submittedName>
</protein>
<dbReference type="Gramene" id="OIT28932">
    <property type="protein sequence ID" value="OIT28932"/>
    <property type="gene ID" value="A4A49_58259"/>
</dbReference>
<dbReference type="PANTHER" id="PTHR31672">
    <property type="entry name" value="BNACNNG10540D PROTEIN"/>
    <property type="match status" value="1"/>
</dbReference>
<dbReference type="AlphaFoldDB" id="A0A314KIE6"/>
<dbReference type="SUPFAM" id="SSF81383">
    <property type="entry name" value="F-box domain"/>
    <property type="match status" value="1"/>
</dbReference>
<reference evidence="2" key="1">
    <citation type="submission" date="2016-11" db="EMBL/GenBank/DDBJ databases">
        <title>The genome of Nicotiana attenuata.</title>
        <authorList>
            <person name="Xu S."/>
            <person name="Brockmoeller T."/>
            <person name="Gaquerel E."/>
            <person name="Navarro A."/>
            <person name="Kuhl H."/>
            <person name="Gase K."/>
            <person name="Ling Z."/>
            <person name="Zhou W."/>
            <person name="Kreitzer C."/>
            <person name="Stanke M."/>
            <person name="Tang H."/>
            <person name="Lyons E."/>
            <person name="Pandey P."/>
            <person name="Pandey S.P."/>
            <person name="Timmermann B."/>
            <person name="Baldwin I.T."/>
        </authorList>
    </citation>
    <scope>NUCLEOTIDE SEQUENCE [LARGE SCALE GENOMIC DNA]</scope>
    <source>
        <strain evidence="2">UT</strain>
    </source>
</reference>
<evidence type="ECO:0000259" key="1">
    <source>
        <dbReference type="PROSITE" id="PS50181"/>
    </source>
</evidence>
<dbReference type="InterPro" id="IPR001810">
    <property type="entry name" value="F-box_dom"/>
</dbReference>
<feature type="domain" description="F-box" evidence="1">
    <location>
        <begin position="3"/>
        <end position="49"/>
    </location>
</feature>
<dbReference type="CDD" id="cd22157">
    <property type="entry name" value="F-box_AtFBW1-like"/>
    <property type="match status" value="1"/>
</dbReference>
<dbReference type="Pfam" id="PF00646">
    <property type="entry name" value="F-box"/>
    <property type="match status" value="1"/>
</dbReference>
<comment type="caution">
    <text evidence="2">The sequence shown here is derived from an EMBL/GenBank/DDBJ whole genome shotgun (WGS) entry which is preliminary data.</text>
</comment>
<gene>
    <name evidence="2" type="ORF">A4A49_58259</name>
</gene>
<dbReference type="InterPro" id="IPR015915">
    <property type="entry name" value="Kelch-typ_b-propeller"/>
</dbReference>
<feature type="non-terminal residue" evidence="2">
    <location>
        <position position="353"/>
    </location>
</feature>
<dbReference type="Proteomes" id="UP000187609">
    <property type="component" value="Unassembled WGS sequence"/>
</dbReference>
<dbReference type="Gene3D" id="1.20.1280.50">
    <property type="match status" value="1"/>
</dbReference>
<evidence type="ECO:0000313" key="2">
    <source>
        <dbReference type="EMBL" id="OIT28932.1"/>
    </source>
</evidence>
<dbReference type="InterPro" id="IPR006527">
    <property type="entry name" value="F-box-assoc_dom_typ1"/>
</dbReference>
<dbReference type="NCBIfam" id="TIGR01640">
    <property type="entry name" value="F_box_assoc_1"/>
    <property type="match status" value="1"/>
</dbReference>
<dbReference type="InterPro" id="IPR050796">
    <property type="entry name" value="SCF_F-box_component"/>
</dbReference>
<dbReference type="EMBL" id="MJEQ01001909">
    <property type="protein sequence ID" value="OIT28932.1"/>
    <property type="molecule type" value="Genomic_DNA"/>
</dbReference>
<dbReference type="SMART" id="SM00256">
    <property type="entry name" value="FBOX"/>
    <property type="match status" value="1"/>
</dbReference>
<accession>A0A314KIE6</accession>
<evidence type="ECO:0000313" key="3">
    <source>
        <dbReference type="Proteomes" id="UP000187609"/>
    </source>
</evidence>
<dbReference type="InterPro" id="IPR011043">
    <property type="entry name" value="Gal_Oxase/kelch_b-propeller"/>
</dbReference>
<proteinExistence type="predicted"/>
<dbReference type="PANTHER" id="PTHR31672:SF13">
    <property type="entry name" value="F-BOX PROTEIN CPR30-LIKE"/>
    <property type="match status" value="1"/>
</dbReference>
<dbReference type="SUPFAM" id="SSF50965">
    <property type="entry name" value="Galactose oxidase, central domain"/>
    <property type="match status" value="1"/>
</dbReference>
<name>A0A314KIE6_NICAT</name>
<dbReference type="SMR" id="A0A314KIE6"/>
<dbReference type="InterPro" id="IPR036047">
    <property type="entry name" value="F-box-like_dom_sf"/>
</dbReference>
<dbReference type="Pfam" id="PF07734">
    <property type="entry name" value="FBA_1"/>
    <property type="match status" value="1"/>
</dbReference>
<dbReference type="Gene3D" id="2.120.10.80">
    <property type="entry name" value="Kelch-type beta propeller"/>
    <property type="match status" value="1"/>
</dbReference>